<protein>
    <submittedName>
        <fullName evidence="1">Uncharacterized protein</fullName>
    </submittedName>
</protein>
<organism evidence="1 2">
    <name type="scientific">Lupinus angustifolius</name>
    <name type="common">Narrow-leaved blue lupine</name>
    <dbReference type="NCBI Taxonomy" id="3871"/>
    <lineage>
        <taxon>Eukaryota</taxon>
        <taxon>Viridiplantae</taxon>
        <taxon>Streptophyta</taxon>
        <taxon>Embryophyta</taxon>
        <taxon>Tracheophyta</taxon>
        <taxon>Spermatophyta</taxon>
        <taxon>Magnoliopsida</taxon>
        <taxon>eudicotyledons</taxon>
        <taxon>Gunneridae</taxon>
        <taxon>Pentapetalae</taxon>
        <taxon>rosids</taxon>
        <taxon>fabids</taxon>
        <taxon>Fabales</taxon>
        <taxon>Fabaceae</taxon>
        <taxon>Papilionoideae</taxon>
        <taxon>50 kb inversion clade</taxon>
        <taxon>genistoids sensu lato</taxon>
        <taxon>core genistoids</taxon>
        <taxon>Genisteae</taxon>
        <taxon>Lupinus</taxon>
    </lineage>
</organism>
<dbReference type="AlphaFoldDB" id="A0A394DBJ8"/>
<dbReference type="Gramene" id="OIW20708">
    <property type="protein sequence ID" value="OIW20708"/>
    <property type="gene ID" value="TanjilG_21041"/>
</dbReference>
<evidence type="ECO:0000313" key="2">
    <source>
        <dbReference type="Proteomes" id="UP000188354"/>
    </source>
</evidence>
<accession>A0A394DBJ8</accession>
<name>A0A394DBJ8_LUPAN</name>
<dbReference type="EMBL" id="MLAU01013813">
    <property type="protein sequence ID" value="OIW20708.1"/>
    <property type="molecule type" value="Genomic_DNA"/>
</dbReference>
<keyword evidence="2" id="KW-1185">Reference proteome</keyword>
<gene>
    <name evidence="1" type="ORF">TanjilG_21041</name>
</gene>
<evidence type="ECO:0000313" key="1">
    <source>
        <dbReference type="EMBL" id="OIW20708.1"/>
    </source>
</evidence>
<sequence>MHKRQIEGHQGAFCCSREECSKRCSLVHHECRQMRQGHSVMMRQGHSVRMRHDVCLMHQDHSVKMRHGVCLMRQDHSIMLGLLD</sequence>
<reference evidence="1 2" key="1">
    <citation type="journal article" date="2017" name="Plant Biotechnol. J.">
        <title>A comprehensive draft genome sequence for lupin (Lupinus angustifolius), an emerging health food: insights into plant-microbe interactions and legume evolution.</title>
        <authorList>
            <person name="Hane J.K."/>
            <person name="Ming Y."/>
            <person name="Kamphuis L.G."/>
            <person name="Nelson M.N."/>
            <person name="Garg G."/>
            <person name="Atkins C.A."/>
            <person name="Bayer P.E."/>
            <person name="Bravo A."/>
            <person name="Bringans S."/>
            <person name="Cannon S."/>
            <person name="Edwards D."/>
            <person name="Foley R."/>
            <person name="Gao L.L."/>
            <person name="Harrison M.J."/>
            <person name="Huang W."/>
            <person name="Hurgobin B."/>
            <person name="Li S."/>
            <person name="Liu C.W."/>
            <person name="McGrath A."/>
            <person name="Morahan G."/>
            <person name="Murray J."/>
            <person name="Weller J."/>
            <person name="Jian J."/>
            <person name="Singh K.B."/>
        </authorList>
    </citation>
    <scope>NUCLEOTIDE SEQUENCE [LARGE SCALE GENOMIC DNA]</scope>
    <source>
        <strain evidence="2">cv. Tanjil</strain>
        <tissue evidence="1">Whole plant</tissue>
    </source>
</reference>
<proteinExistence type="predicted"/>
<dbReference type="Proteomes" id="UP000188354">
    <property type="component" value="Unassembled WGS sequence"/>
</dbReference>
<comment type="caution">
    <text evidence="1">The sequence shown here is derived from an EMBL/GenBank/DDBJ whole genome shotgun (WGS) entry which is preliminary data.</text>
</comment>